<proteinExistence type="inferred from homology"/>
<name>A0A820HLM7_9BILA</name>
<evidence type="ECO:0000313" key="12">
    <source>
        <dbReference type="EMBL" id="CAF3325884.1"/>
    </source>
</evidence>
<gene>
    <name evidence="12" type="ORF">FME351_LOCUS1898</name>
    <name evidence="13" type="ORF">TSG867_LOCUS5753</name>
</gene>
<keyword evidence="2 8" id="KW-0812">Transmembrane</keyword>
<keyword evidence="3 10" id="KW-1133">Transmembrane helix</keyword>
<evidence type="ECO:0000313" key="14">
    <source>
        <dbReference type="Proteomes" id="UP000663862"/>
    </source>
</evidence>
<dbReference type="SUPFAM" id="SSF81321">
    <property type="entry name" value="Family A G protein-coupled receptor-like"/>
    <property type="match status" value="1"/>
</dbReference>
<dbReference type="EMBL" id="CAJNYU010000048">
    <property type="protein sequence ID" value="CAF3325884.1"/>
    <property type="molecule type" value="Genomic_DNA"/>
</dbReference>
<feature type="compositionally biased region" description="Basic and acidic residues" evidence="9">
    <location>
        <begin position="239"/>
        <end position="252"/>
    </location>
</feature>
<dbReference type="Proteomes" id="UP000663869">
    <property type="component" value="Unassembled WGS sequence"/>
</dbReference>
<dbReference type="EMBL" id="CAJOBQ010000205">
    <property type="protein sequence ID" value="CAF4293056.1"/>
    <property type="molecule type" value="Genomic_DNA"/>
</dbReference>
<dbReference type="PROSITE" id="PS50262">
    <property type="entry name" value="G_PROTEIN_RECEP_F1_2"/>
    <property type="match status" value="1"/>
</dbReference>
<protein>
    <recommendedName>
        <fullName evidence="11">G-protein coupled receptors family 1 profile domain-containing protein</fullName>
    </recommendedName>
</protein>
<evidence type="ECO:0000256" key="9">
    <source>
        <dbReference type="SAM" id="MobiDB-lite"/>
    </source>
</evidence>
<dbReference type="GO" id="GO:0005886">
    <property type="term" value="C:plasma membrane"/>
    <property type="evidence" value="ECO:0007669"/>
    <property type="project" value="TreeGrafter"/>
</dbReference>
<evidence type="ECO:0000256" key="3">
    <source>
        <dbReference type="ARBA" id="ARBA00022989"/>
    </source>
</evidence>
<dbReference type="InterPro" id="IPR017452">
    <property type="entry name" value="GPCR_Rhodpsn_7TM"/>
</dbReference>
<feature type="transmembrane region" description="Helical" evidence="10">
    <location>
        <begin position="332"/>
        <end position="358"/>
    </location>
</feature>
<evidence type="ECO:0000256" key="4">
    <source>
        <dbReference type="ARBA" id="ARBA00023040"/>
    </source>
</evidence>
<comment type="similarity">
    <text evidence="8">Belongs to the G-protein coupled receptor 1 family.</text>
</comment>
<dbReference type="Pfam" id="PF00001">
    <property type="entry name" value="7tm_1"/>
    <property type="match status" value="1"/>
</dbReference>
<accession>A0A820HLM7</accession>
<feature type="domain" description="G-protein coupled receptors family 1 profile" evidence="11">
    <location>
        <begin position="44"/>
        <end position="355"/>
    </location>
</feature>
<evidence type="ECO:0000256" key="6">
    <source>
        <dbReference type="ARBA" id="ARBA00023170"/>
    </source>
</evidence>
<organism evidence="13 14">
    <name type="scientific">Rotaria socialis</name>
    <dbReference type="NCBI Taxonomy" id="392032"/>
    <lineage>
        <taxon>Eukaryota</taxon>
        <taxon>Metazoa</taxon>
        <taxon>Spiralia</taxon>
        <taxon>Gnathifera</taxon>
        <taxon>Rotifera</taxon>
        <taxon>Eurotatoria</taxon>
        <taxon>Bdelloidea</taxon>
        <taxon>Philodinida</taxon>
        <taxon>Philodinidae</taxon>
        <taxon>Rotaria</taxon>
    </lineage>
</organism>
<reference evidence="13" key="1">
    <citation type="submission" date="2021-02" db="EMBL/GenBank/DDBJ databases">
        <authorList>
            <person name="Nowell W R."/>
        </authorList>
    </citation>
    <scope>NUCLEOTIDE SEQUENCE</scope>
</reference>
<dbReference type="PANTHER" id="PTHR24243">
    <property type="entry name" value="G-PROTEIN COUPLED RECEPTOR"/>
    <property type="match status" value="1"/>
</dbReference>
<feature type="transmembrane region" description="Helical" evidence="10">
    <location>
        <begin position="186"/>
        <end position="207"/>
    </location>
</feature>
<keyword evidence="7 8" id="KW-0807">Transducer</keyword>
<keyword evidence="6 8" id="KW-0675">Receptor</keyword>
<feature type="transmembrane region" description="Helical" evidence="10">
    <location>
        <begin position="292"/>
        <end position="312"/>
    </location>
</feature>
<keyword evidence="5 10" id="KW-0472">Membrane</keyword>
<evidence type="ECO:0000256" key="5">
    <source>
        <dbReference type="ARBA" id="ARBA00023136"/>
    </source>
</evidence>
<feature type="transmembrane region" description="Helical" evidence="10">
    <location>
        <begin position="148"/>
        <end position="166"/>
    </location>
</feature>
<dbReference type="PANTHER" id="PTHR24243:SF208">
    <property type="entry name" value="PYROKININ-1 RECEPTOR"/>
    <property type="match status" value="1"/>
</dbReference>
<dbReference type="Gene3D" id="1.20.1070.10">
    <property type="entry name" value="Rhodopsin 7-helix transmembrane proteins"/>
    <property type="match status" value="1"/>
</dbReference>
<comment type="caution">
    <text evidence="13">The sequence shown here is derived from an EMBL/GenBank/DDBJ whole genome shotgun (WGS) entry which is preliminary data.</text>
</comment>
<evidence type="ECO:0000256" key="1">
    <source>
        <dbReference type="ARBA" id="ARBA00004141"/>
    </source>
</evidence>
<dbReference type="GO" id="GO:0008188">
    <property type="term" value="F:neuropeptide receptor activity"/>
    <property type="evidence" value="ECO:0007669"/>
    <property type="project" value="TreeGrafter"/>
</dbReference>
<feature type="region of interest" description="Disordered" evidence="9">
    <location>
        <begin position="239"/>
        <end position="262"/>
    </location>
</feature>
<dbReference type="Proteomes" id="UP000663862">
    <property type="component" value="Unassembled WGS sequence"/>
</dbReference>
<evidence type="ECO:0000256" key="2">
    <source>
        <dbReference type="ARBA" id="ARBA00022692"/>
    </source>
</evidence>
<dbReference type="InterPro" id="IPR000276">
    <property type="entry name" value="GPCR_Rhodpsn"/>
</dbReference>
<evidence type="ECO:0000313" key="13">
    <source>
        <dbReference type="EMBL" id="CAF4293056.1"/>
    </source>
</evidence>
<evidence type="ECO:0000256" key="8">
    <source>
        <dbReference type="RuleBase" id="RU000688"/>
    </source>
</evidence>
<evidence type="ECO:0000256" key="7">
    <source>
        <dbReference type="ARBA" id="ARBA00023224"/>
    </source>
</evidence>
<comment type="subcellular location">
    <subcellularLocation>
        <location evidence="1">Membrane</location>
        <topology evidence="1">Multi-pass membrane protein</topology>
    </subcellularLocation>
</comment>
<feature type="transmembrane region" description="Helical" evidence="10">
    <location>
        <begin position="66"/>
        <end position="90"/>
    </location>
</feature>
<sequence>MTINNISNSSELPLLDDDDREFSHKLGIIQGCIYIPIFCAGIANNLLTILIILLNRDMHTVTNCYLLNLAISDSLPLIVSLPFEIAFLPITFPLNQFGCKLRSLLAETSTNASILTISAFTIERYIAVCRPLHTTFLSTTGRAIKIQILIWFIAILSSTPYLYITKKSESHCYFDPDFQAFEKKCLQISATFFFVLPAFILCVLYALMARRLYSASLLGDGYWSKSDYRESYSTSIRAKNDEQDNNDLEQKRTKSRNSPTSSITRKYASIRLSNYSSSGAQGQNMQSMKKSAFKMLFAVVIAFIICYAPFHVQRLVASSSNALHLTLVQRRAIAIFYFVSGILYYLGSTINPIFYHLFSHKYREACLRTMKRIVRCQRDHHHYYYHHHHHHHHHHRYHDKNNNSHKYSRPTYKSPAVAHLVVCANLPRPSLHLTTKPRLSKTLDPIYQVPSRYNTSLDLTCNKQHVIRLSLPSFSTERLRV</sequence>
<dbReference type="PROSITE" id="PS00237">
    <property type="entry name" value="G_PROTEIN_RECEP_F1_1"/>
    <property type="match status" value="1"/>
</dbReference>
<dbReference type="PRINTS" id="PR00237">
    <property type="entry name" value="GPCRRHODOPSN"/>
</dbReference>
<feature type="transmembrane region" description="Helical" evidence="10">
    <location>
        <begin position="33"/>
        <end position="54"/>
    </location>
</feature>
<evidence type="ECO:0000259" key="11">
    <source>
        <dbReference type="PROSITE" id="PS50262"/>
    </source>
</evidence>
<dbReference type="AlphaFoldDB" id="A0A820HLM7"/>
<keyword evidence="4 8" id="KW-0297">G-protein coupled receptor</keyword>
<evidence type="ECO:0000256" key="10">
    <source>
        <dbReference type="SAM" id="Phobius"/>
    </source>
</evidence>
<feature type="transmembrane region" description="Helical" evidence="10">
    <location>
        <begin position="110"/>
        <end position="127"/>
    </location>
</feature>